<keyword evidence="5 9" id="KW-0255">Endonuclease</keyword>
<keyword evidence="6" id="KW-0378">Hydrolase</keyword>
<evidence type="ECO:0000313" key="9">
    <source>
        <dbReference type="EMBL" id="MEK8089278.1"/>
    </source>
</evidence>
<accession>A0ABU9D9Y3</accession>
<dbReference type="GO" id="GO:0004519">
    <property type="term" value="F:endonuclease activity"/>
    <property type="evidence" value="ECO:0007669"/>
    <property type="project" value="UniProtKB-KW"/>
</dbReference>
<comment type="similarity">
    <text evidence="2">Belongs to the phage GPA family.</text>
</comment>
<evidence type="ECO:0000256" key="1">
    <source>
        <dbReference type="ARBA" id="ARBA00003293"/>
    </source>
</evidence>
<evidence type="ECO:0000313" key="10">
    <source>
        <dbReference type="Proteomes" id="UP001446205"/>
    </source>
</evidence>
<evidence type="ECO:0000256" key="2">
    <source>
        <dbReference type="ARBA" id="ARBA00009260"/>
    </source>
</evidence>
<dbReference type="EMBL" id="JBBPCO010000004">
    <property type="protein sequence ID" value="MEK8089278.1"/>
    <property type="molecule type" value="Genomic_DNA"/>
</dbReference>
<feature type="domain" description="Replication gene A protein-like" evidence="8">
    <location>
        <begin position="166"/>
        <end position="419"/>
    </location>
</feature>
<organism evidence="9 10">
    <name type="scientific">Thermithiobacillus plumbiphilus</name>
    <dbReference type="NCBI Taxonomy" id="1729899"/>
    <lineage>
        <taxon>Bacteria</taxon>
        <taxon>Pseudomonadati</taxon>
        <taxon>Pseudomonadota</taxon>
        <taxon>Acidithiobacillia</taxon>
        <taxon>Acidithiobacillales</taxon>
        <taxon>Thermithiobacillaceae</taxon>
        <taxon>Thermithiobacillus</taxon>
    </lineage>
</organism>
<protein>
    <submittedName>
        <fullName evidence="9">Replication endonuclease</fullName>
    </submittedName>
</protein>
<evidence type="ECO:0000259" key="8">
    <source>
        <dbReference type="Pfam" id="PF05840"/>
    </source>
</evidence>
<dbReference type="Pfam" id="PF05840">
    <property type="entry name" value="Phage_GPA"/>
    <property type="match status" value="1"/>
</dbReference>
<comment type="caution">
    <text evidence="9">The sequence shown here is derived from an EMBL/GenBank/DDBJ whole genome shotgun (WGS) entry which is preliminary data.</text>
</comment>
<gene>
    <name evidence="9" type="ORF">WOB96_05805</name>
</gene>
<evidence type="ECO:0000256" key="7">
    <source>
        <dbReference type="SAM" id="MobiDB-lite"/>
    </source>
</evidence>
<evidence type="ECO:0000256" key="6">
    <source>
        <dbReference type="ARBA" id="ARBA00022801"/>
    </source>
</evidence>
<evidence type="ECO:0000256" key="4">
    <source>
        <dbReference type="ARBA" id="ARBA00022722"/>
    </source>
</evidence>
<dbReference type="RefSeq" id="WP_341370336.1">
    <property type="nucleotide sequence ID" value="NZ_JBBPCO010000004.1"/>
</dbReference>
<keyword evidence="3" id="KW-0235">DNA replication</keyword>
<feature type="region of interest" description="Disordered" evidence="7">
    <location>
        <begin position="634"/>
        <end position="654"/>
    </location>
</feature>
<sequence>MPAMLGSLPIKERRLAEQKWQEAWDAAQPGWGEYLAIQAVSCWIQKNTEAEEQNRETSHLVGTLLGSAGAQELARRDKKWGEPVAMAWLADRMKHWPEQWRLDLSAARTARAIVDAAQRAIKKNPNITGADLLAEVLPLFPPDGLNAPNYQSDEAARLKFVEFVRWIVPLQRISDQAWEQAARCAGLVWQRGQGYASSRAIDMHVKRVERRRQRDKKTMLRRASDGKVVTLASVKKTSGQRRAKNGAWTAAVEKIINEAGLSYAMVTVTLEPEWHSCPAKDSPRHTWNGASIDECRVELMRRIQDVRRDLANVGIRLTGKRVPEPHADGAPHLHISLAYRPDQILRAQAVFLRHFPEKLRVRVGAKKEKKDVIIENEQWAAAGKSRKPRHDNEGAQVDWSVGDPERGSMFSYLQKYESKFEEDDDLQADAPRAAHAAEPWRKIGRFHRSDWWGLPTGAWSAWDELRRLDKAPTDFYLRQLWFACRKNDAGKYIKLTGGLACAPIEGENRRVRLLMEEYENEYGEQAQRVAGVEAVRLVEKWVPRCNRAGEVLTYQRGTRKGQPRLRKTIVAEPFAQALTRQDRWEIVREGEHEQETGAFDGDFEADLQDTAWLETSNGAGFQKTHQIINASCPRGAAGAAPETQKLKKPESEEARWARLATEMAELDARLDWGPGESPPTLH</sequence>
<keyword evidence="4" id="KW-0540">Nuclease</keyword>
<comment type="function">
    <text evidence="1">Possible endonuclease which induces a single-strand cut and initiates DNA replication.</text>
</comment>
<evidence type="ECO:0000256" key="3">
    <source>
        <dbReference type="ARBA" id="ARBA00022705"/>
    </source>
</evidence>
<reference evidence="9 10" key="1">
    <citation type="submission" date="2024-04" db="EMBL/GenBank/DDBJ databases">
        <authorList>
            <person name="Abashina T."/>
            <person name="Shaikin A."/>
        </authorList>
    </citation>
    <scope>NUCLEOTIDE SEQUENCE [LARGE SCALE GENOMIC DNA]</scope>
    <source>
        <strain evidence="9 10">AAFK</strain>
    </source>
</reference>
<dbReference type="Proteomes" id="UP001446205">
    <property type="component" value="Unassembled WGS sequence"/>
</dbReference>
<dbReference type="InterPro" id="IPR008766">
    <property type="entry name" value="Replication_gene_A-like"/>
</dbReference>
<feature type="compositionally biased region" description="Basic and acidic residues" evidence="7">
    <location>
        <begin position="644"/>
        <end position="654"/>
    </location>
</feature>
<proteinExistence type="inferred from homology"/>
<keyword evidence="10" id="KW-1185">Reference proteome</keyword>
<name>A0ABU9D9Y3_9PROT</name>
<evidence type="ECO:0000256" key="5">
    <source>
        <dbReference type="ARBA" id="ARBA00022759"/>
    </source>
</evidence>